<evidence type="ECO:0000259" key="3">
    <source>
        <dbReference type="Pfam" id="PF25583"/>
    </source>
</evidence>
<sequence>MSAPTSASAKTERLLNLVIALLSTRRPLTKSQIRSAVPQYRQTASVESFDRMFERDKDELRDLGIPLQTQVVDAVFEDETGYRIDRREYALPEISLEPDEFAALSLAARAWQRASLAGPAAEALRKLRSSGVELDDTSLVGIEPVVRTTEEAFEPLRRAVVARRAVTFGYRKPGGESTRRHLQPWGLAQWHGRWYVTGFDLDRDDARVFRLGRIDSPVVAEGRPGAYDVPAGHDPSSMVATSQVEPPPTTSATVRVRSGAGHTLRRRASASEELDGDAAGWSLLTVPAGDLDRLADEVAGFGPDALALDPPELREHVVRRLTGARARHTVAGSAS</sequence>
<dbReference type="PANTHER" id="PTHR34580:SF3">
    <property type="entry name" value="PROTEIN PAFB"/>
    <property type="match status" value="1"/>
</dbReference>
<evidence type="ECO:0000313" key="5">
    <source>
        <dbReference type="Proteomes" id="UP000317893"/>
    </source>
</evidence>
<evidence type="ECO:0000259" key="2">
    <source>
        <dbReference type="Pfam" id="PF13280"/>
    </source>
</evidence>
<dbReference type="Proteomes" id="UP000317893">
    <property type="component" value="Unassembled WGS sequence"/>
</dbReference>
<comment type="caution">
    <text evidence="4">The sequence shown here is derived from an EMBL/GenBank/DDBJ whole genome shotgun (WGS) entry which is preliminary data.</text>
</comment>
<accession>A0A542E4P9</accession>
<gene>
    <name evidence="4" type="ORF">FB458_3440</name>
</gene>
<proteinExistence type="predicted"/>
<evidence type="ECO:0000256" key="1">
    <source>
        <dbReference type="SAM" id="MobiDB-lite"/>
    </source>
</evidence>
<dbReference type="Pfam" id="PF25583">
    <property type="entry name" value="WCX"/>
    <property type="match status" value="1"/>
</dbReference>
<name>A0A542E4P9_9MICO</name>
<dbReference type="AlphaFoldDB" id="A0A542E4P9"/>
<dbReference type="Pfam" id="PF13280">
    <property type="entry name" value="WYL"/>
    <property type="match status" value="1"/>
</dbReference>
<reference evidence="4 5" key="1">
    <citation type="submission" date="2019-06" db="EMBL/GenBank/DDBJ databases">
        <title>Sequencing the genomes of 1000 actinobacteria strains.</title>
        <authorList>
            <person name="Klenk H.-P."/>
        </authorList>
    </citation>
    <scope>NUCLEOTIDE SEQUENCE [LARGE SCALE GENOMIC DNA]</scope>
    <source>
        <strain evidence="4 5">DSM 18607</strain>
    </source>
</reference>
<feature type="domain" description="WYL" evidence="2">
    <location>
        <begin position="151"/>
        <end position="216"/>
    </location>
</feature>
<keyword evidence="5" id="KW-1185">Reference proteome</keyword>
<evidence type="ECO:0000313" key="4">
    <source>
        <dbReference type="EMBL" id="TQJ10320.1"/>
    </source>
</evidence>
<protein>
    <submittedName>
        <fullName evidence="4">Transcriptional regulator</fullName>
    </submittedName>
</protein>
<dbReference type="InterPro" id="IPR026881">
    <property type="entry name" value="WYL_dom"/>
</dbReference>
<dbReference type="RefSeq" id="WP_141849560.1">
    <property type="nucleotide sequence ID" value="NZ_BAAAPR010000015.1"/>
</dbReference>
<organism evidence="4 5">
    <name type="scientific">Lapillicoccus jejuensis</name>
    <dbReference type="NCBI Taxonomy" id="402171"/>
    <lineage>
        <taxon>Bacteria</taxon>
        <taxon>Bacillati</taxon>
        <taxon>Actinomycetota</taxon>
        <taxon>Actinomycetes</taxon>
        <taxon>Micrococcales</taxon>
        <taxon>Intrasporangiaceae</taxon>
        <taxon>Lapillicoccus</taxon>
    </lineage>
</organism>
<dbReference type="InterPro" id="IPR057727">
    <property type="entry name" value="WCX_dom"/>
</dbReference>
<feature type="region of interest" description="Disordered" evidence="1">
    <location>
        <begin position="235"/>
        <end position="271"/>
    </location>
</feature>
<dbReference type="PANTHER" id="PTHR34580">
    <property type="match status" value="1"/>
</dbReference>
<dbReference type="PROSITE" id="PS52050">
    <property type="entry name" value="WYL"/>
    <property type="match status" value="1"/>
</dbReference>
<feature type="domain" description="WCX" evidence="3">
    <location>
        <begin position="249"/>
        <end position="323"/>
    </location>
</feature>
<dbReference type="InterPro" id="IPR051534">
    <property type="entry name" value="CBASS_pafABC_assoc_protein"/>
</dbReference>
<dbReference type="OrthoDB" id="3268930at2"/>
<dbReference type="EMBL" id="VFMN01000001">
    <property type="protein sequence ID" value="TQJ10320.1"/>
    <property type="molecule type" value="Genomic_DNA"/>
</dbReference>